<dbReference type="Gene3D" id="1.10.10.10">
    <property type="entry name" value="Winged helix-like DNA-binding domain superfamily/Winged helix DNA-binding domain"/>
    <property type="match status" value="1"/>
</dbReference>
<gene>
    <name evidence="3" type="ORF">E6W39_35205</name>
</gene>
<dbReference type="InterPro" id="IPR036388">
    <property type="entry name" value="WH-like_DNA-bd_sf"/>
</dbReference>
<dbReference type="InterPro" id="IPR043129">
    <property type="entry name" value="ATPase_NBD"/>
</dbReference>
<dbReference type="AlphaFoldDB" id="A0A540WC77"/>
<comment type="caution">
    <text evidence="3">The sequence shown here is derived from an EMBL/GenBank/DDBJ whole genome shotgun (WGS) entry which is preliminary data.</text>
</comment>
<name>A0A540WC77_9ACTN</name>
<comment type="similarity">
    <text evidence="1">Belongs to the ROK (NagC/XylR) family.</text>
</comment>
<dbReference type="OrthoDB" id="5174513at2"/>
<dbReference type="Proteomes" id="UP000319103">
    <property type="component" value="Unassembled WGS sequence"/>
</dbReference>
<dbReference type="RefSeq" id="WP_141636911.1">
    <property type="nucleotide sequence ID" value="NZ_VIGB01000003.1"/>
</dbReference>
<evidence type="ECO:0000313" key="4">
    <source>
        <dbReference type="Proteomes" id="UP000319103"/>
    </source>
</evidence>
<proteinExistence type="inferred from homology"/>
<dbReference type="PANTHER" id="PTHR18964:SF149">
    <property type="entry name" value="BIFUNCTIONAL UDP-N-ACETYLGLUCOSAMINE 2-EPIMERASE_N-ACETYLMANNOSAMINE KINASE"/>
    <property type="match status" value="1"/>
</dbReference>
<reference evidence="3 4" key="1">
    <citation type="submission" date="2019-06" db="EMBL/GenBank/DDBJ databases">
        <title>Description of Kitasatospora acidophila sp. nov. isolated from pine grove soil, and reclassification of Streptomyces novaecaesareae to Kitasatospora novaeceasareae comb. nov.</title>
        <authorList>
            <person name="Kim M.J."/>
        </authorList>
    </citation>
    <scope>NUCLEOTIDE SEQUENCE [LARGE SCALE GENOMIC DNA]</scope>
    <source>
        <strain evidence="3 4">MMS16-CNU292</strain>
    </source>
</reference>
<evidence type="ECO:0000313" key="3">
    <source>
        <dbReference type="EMBL" id="TQF06487.1"/>
    </source>
</evidence>
<dbReference type="Gene3D" id="3.30.420.40">
    <property type="match status" value="3"/>
</dbReference>
<evidence type="ECO:0000256" key="2">
    <source>
        <dbReference type="SAM" id="MobiDB-lite"/>
    </source>
</evidence>
<feature type="region of interest" description="Disordered" evidence="2">
    <location>
        <begin position="1"/>
        <end position="20"/>
    </location>
</feature>
<organism evidence="3 4">
    <name type="scientific">Kitasatospora acidiphila</name>
    <dbReference type="NCBI Taxonomy" id="2567942"/>
    <lineage>
        <taxon>Bacteria</taxon>
        <taxon>Bacillati</taxon>
        <taxon>Actinomycetota</taxon>
        <taxon>Actinomycetes</taxon>
        <taxon>Kitasatosporales</taxon>
        <taxon>Streptomycetaceae</taxon>
        <taxon>Kitasatospora</taxon>
    </lineage>
</organism>
<keyword evidence="4" id="KW-1185">Reference proteome</keyword>
<dbReference type="SUPFAM" id="SSF53067">
    <property type="entry name" value="Actin-like ATPase domain"/>
    <property type="match status" value="2"/>
</dbReference>
<dbReference type="EMBL" id="VIGB01000003">
    <property type="protein sequence ID" value="TQF06487.1"/>
    <property type="molecule type" value="Genomic_DNA"/>
</dbReference>
<sequence>MPNTSTSRFEPVRRTAPDRGRSLLGPALELIHTGRAPTRSALTAALDVTRATAGAIAAELAALGLVTVDAHPIGSGRGRPSHRLAPAPDGPVVLAAQVHADGLSVALGGLGGVLSGRGGTLGEAVYHPLPASTEPEQVLTAIAAAGAELVRADRRRCLGAALALPNPVREPEGTALAALTFGWPGGTPVAELFAAAVNAQDLGPRTRHPLPTAVGNDATRLASLPTAVGNDANLVALAEHRHGAGRDARHLLLVTSGHRGVGGALVVDGRLHTGSAGLALEVGHLTVDPLGRPCPCGNRGCLNTETDPEALFAAAGRTPNPSLPLLDQARELARSADRDPVARAAVDRVVDRLGLGLAGLANILNPDRIVLSGLHQDLLEAAPERLPEVLTRHSLWGRCDQVPVVAAQLCHAGLLGAAELAWEPYLANPQEVLAK</sequence>
<dbReference type="InterPro" id="IPR000600">
    <property type="entry name" value="ROK"/>
</dbReference>
<evidence type="ECO:0000256" key="1">
    <source>
        <dbReference type="ARBA" id="ARBA00006479"/>
    </source>
</evidence>
<protein>
    <submittedName>
        <fullName evidence="3">ROK family protein</fullName>
    </submittedName>
</protein>
<feature type="compositionally biased region" description="Basic and acidic residues" evidence="2">
    <location>
        <begin position="10"/>
        <end position="20"/>
    </location>
</feature>
<dbReference type="Pfam" id="PF00480">
    <property type="entry name" value="ROK"/>
    <property type="match status" value="1"/>
</dbReference>
<dbReference type="PANTHER" id="PTHR18964">
    <property type="entry name" value="ROK (REPRESSOR, ORF, KINASE) FAMILY"/>
    <property type="match status" value="1"/>
</dbReference>
<accession>A0A540WC77</accession>